<dbReference type="EMBL" id="VLPL01000002">
    <property type="protein sequence ID" value="TSJ46514.1"/>
    <property type="molecule type" value="Genomic_DNA"/>
</dbReference>
<name>A0A556N2T9_9FLAO</name>
<dbReference type="AlphaFoldDB" id="A0A556N2T9"/>
<gene>
    <name evidence="2" type="ORF">FO442_04965</name>
</gene>
<organism evidence="2 3">
    <name type="scientific">Fluviicola chungangensis</name>
    <dbReference type="NCBI Taxonomy" id="2597671"/>
    <lineage>
        <taxon>Bacteria</taxon>
        <taxon>Pseudomonadati</taxon>
        <taxon>Bacteroidota</taxon>
        <taxon>Flavobacteriia</taxon>
        <taxon>Flavobacteriales</taxon>
        <taxon>Crocinitomicaceae</taxon>
        <taxon>Fluviicola</taxon>
    </lineage>
</organism>
<feature type="signal peptide" evidence="1">
    <location>
        <begin position="1"/>
        <end position="17"/>
    </location>
</feature>
<evidence type="ECO:0000313" key="2">
    <source>
        <dbReference type="EMBL" id="TSJ46514.1"/>
    </source>
</evidence>
<comment type="caution">
    <text evidence="2">The sequence shown here is derived from an EMBL/GenBank/DDBJ whole genome shotgun (WGS) entry which is preliminary data.</text>
</comment>
<protein>
    <submittedName>
        <fullName evidence="2">Uncharacterized protein</fullName>
    </submittedName>
</protein>
<reference evidence="2 3" key="1">
    <citation type="submission" date="2019-07" db="EMBL/GenBank/DDBJ databases">
        <authorList>
            <person name="Huq M.A."/>
        </authorList>
    </citation>
    <scope>NUCLEOTIDE SEQUENCE [LARGE SCALE GENOMIC DNA]</scope>
    <source>
        <strain evidence="2 3">MAH-3</strain>
    </source>
</reference>
<evidence type="ECO:0000313" key="3">
    <source>
        <dbReference type="Proteomes" id="UP000316008"/>
    </source>
</evidence>
<keyword evidence="1" id="KW-0732">Signal</keyword>
<feature type="chain" id="PRO_5021750478" evidence="1">
    <location>
        <begin position="18"/>
        <end position="182"/>
    </location>
</feature>
<sequence>MKSYLLSILLFSNLAFAQNDSILYENTGFLNDGKIGESKRDLKTRGLAPEKFVYTKVKYRLFKSKTGERIEKKYITKKGMTKHCWKTKKEGVYFYFQKGLVSAVLINSTKYKTDKGIRVGDNIEEMFAVYGKTVEIHNTAYYYSHGIMFCLNSSKNIEKIILTKTNQPWHRSTIIIDNISYF</sequence>
<evidence type="ECO:0000256" key="1">
    <source>
        <dbReference type="SAM" id="SignalP"/>
    </source>
</evidence>
<dbReference type="Proteomes" id="UP000316008">
    <property type="component" value="Unassembled WGS sequence"/>
</dbReference>
<proteinExistence type="predicted"/>
<accession>A0A556N2T9</accession>
<dbReference type="RefSeq" id="WP_144332051.1">
    <property type="nucleotide sequence ID" value="NZ_VLPL01000002.1"/>
</dbReference>
<keyword evidence="3" id="KW-1185">Reference proteome</keyword>